<evidence type="ECO:0000313" key="1">
    <source>
        <dbReference type="EMBL" id="CAA6828459.1"/>
    </source>
</evidence>
<accession>A0A6S6U9K5</accession>
<reference evidence="1" key="1">
    <citation type="submission" date="2020-01" db="EMBL/GenBank/DDBJ databases">
        <authorList>
            <person name="Meier V. D."/>
            <person name="Meier V D."/>
        </authorList>
    </citation>
    <scope>NUCLEOTIDE SEQUENCE</scope>
    <source>
        <strain evidence="1">HLG_WM_MAG_01</strain>
    </source>
</reference>
<sequence>MYFLTEIHQKYLWINICKLIEKKDEFIESLMRVSIKFKIILDKLT</sequence>
<dbReference type="EMBL" id="CACVAS010000170">
    <property type="protein sequence ID" value="CAA6828459.1"/>
    <property type="molecule type" value="Genomic_DNA"/>
</dbReference>
<organism evidence="1">
    <name type="scientific">uncultured Sulfurovum sp</name>
    <dbReference type="NCBI Taxonomy" id="269237"/>
    <lineage>
        <taxon>Bacteria</taxon>
        <taxon>Pseudomonadati</taxon>
        <taxon>Campylobacterota</taxon>
        <taxon>Epsilonproteobacteria</taxon>
        <taxon>Campylobacterales</taxon>
        <taxon>Sulfurovaceae</taxon>
        <taxon>Sulfurovum</taxon>
        <taxon>environmental samples</taxon>
    </lineage>
</organism>
<dbReference type="AlphaFoldDB" id="A0A6S6U9K5"/>
<name>A0A6S6U9K5_9BACT</name>
<protein>
    <submittedName>
        <fullName evidence="1">Uncharacterized protein</fullName>
    </submittedName>
</protein>
<gene>
    <name evidence="1" type="ORF">HELGO_WM1994</name>
</gene>
<proteinExistence type="predicted"/>